<dbReference type="EMBL" id="JAWWNJ010000054">
    <property type="protein sequence ID" value="KAK7015306.1"/>
    <property type="molecule type" value="Genomic_DNA"/>
</dbReference>
<name>A0AAW0ARU3_9AGAR</name>
<dbReference type="InterPro" id="IPR001932">
    <property type="entry name" value="PPM-type_phosphatase-like_dom"/>
</dbReference>
<comment type="caution">
    <text evidence="2">The sequence shown here is derived from an EMBL/GenBank/DDBJ whole genome shotgun (WGS) entry which is preliminary data.</text>
</comment>
<reference evidence="2 3" key="1">
    <citation type="journal article" date="2024" name="J Genomics">
        <title>Draft genome sequencing and assembly of Favolaschia claudopus CIRM-BRFM 2984 isolated from oak limbs.</title>
        <authorList>
            <person name="Navarro D."/>
            <person name="Drula E."/>
            <person name="Chaduli D."/>
            <person name="Cazenave R."/>
            <person name="Ahrendt S."/>
            <person name="Wang J."/>
            <person name="Lipzen A."/>
            <person name="Daum C."/>
            <person name="Barry K."/>
            <person name="Grigoriev I.V."/>
            <person name="Favel A."/>
            <person name="Rosso M.N."/>
            <person name="Martin F."/>
        </authorList>
    </citation>
    <scope>NUCLEOTIDE SEQUENCE [LARGE SCALE GENOMIC DNA]</scope>
    <source>
        <strain evidence="2 3">CIRM-BRFM 2984</strain>
    </source>
</reference>
<gene>
    <name evidence="2" type="ORF">R3P38DRAFT_2786822</name>
</gene>
<evidence type="ECO:0000313" key="2">
    <source>
        <dbReference type="EMBL" id="KAK7015306.1"/>
    </source>
</evidence>
<sequence>MDSIASEIQTAPGCSIHLAELPRKGEDRTAVLQFQHGLIIAIFDGHCGSQLSDYAAQTLPKLLAERLDPVSDPATNENWSDPKWLDSEVELCSRFGQPADSRYISGLRATAGSTVLVAFLDQTKQHLWVASLGDSDAVCARNINNTRTVHFLSERHNCDNPTEVERVRQQHPNESDVLQYDSLLGTLRITRGGSWLLPFSEVAKFIGGLGDHQLKVPIALATRILPYYSIPPRLEASEILSRHYWTPPYVSNKPYIHCHDILEGDTFILASDGLRDALLLSISENQKFDIIFALADGKPEFSSAALLQHECIVAKDGDNMAEQIIINTLFGTDMKKRARELDQRASRDDISVVYQPITNTRIKFLSAYAVYMQSNQDFKVK</sequence>
<accession>A0AAW0ARU3</accession>
<dbReference type="GO" id="GO:0004722">
    <property type="term" value="F:protein serine/threonine phosphatase activity"/>
    <property type="evidence" value="ECO:0007669"/>
    <property type="project" value="InterPro"/>
</dbReference>
<protein>
    <submittedName>
        <fullName evidence="2">Protein serine threonine phosphatase 2C</fullName>
    </submittedName>
</protein>
<proteinExistence type="predicted"/>
<dbReference type="AlphaFoldDB" id="A0AAW0ARU3"/>
<dbReference type="InterPro" id="IPR015655">
    <property type="entry name" value="PP2C"/>
</dbReference>
<dbReference type="PANTHER" id="PTHR13832:SF827">
    <property type="entry name" value="PROTEIN PHOSPHATASE 1L"/>
    <property type="match status" value="1"/>
</dbReference>
<dbReference type="InterPro" id="IPR036457">
    <property type="entry name" value="PPM-type-like_dom_sf"/>
</dbReference>
<feature type="domain" description="PPM-type phosphatase" evidence="1">
    <location>
        <begin position="9"/>
        <end position="357"/>
    </location>
</feature>
<dbReference type="SMART" id="SM00332">
    <property type="entry name" value="PP2Cc"/>
    <property type="match status" value="1"/>
</dbReference>
<dbReference type="PROSITE" id="PS51746">
    <property type="entry name" value="PPM_2"/>
    <property type="match status" value="1"/>
</dbReference>
<dbReference type="Gene3D" id="3.60.40.10">
    <property type="entry name" value="PPM-type phosphatase domain"/>
    <property type="match status" value="1"/>
</dbReference>
<evidence type="ECO:0000313" key="3">
    <source>
        <dbReference type="Proteomes" id="UP001362999"/>
    </source>
</evidence>
<dbReference type="PANTHER" id="PTHR13832">
    <property type="entry name" value="PROTEIN PHOSPHATASE 2C"/>
    <property type="match status" value="1"/>
</dbReference>
<dbReference type="SUPFAM" id="SSF81606">
    <property type="entry name" value="PP2C-like"/>
    <property type="match status" value="1"/>
</dbReference>
<organism evidence="2 3">
    <name type="scientific">Favolaschia claudopus</name>
    <dbReference type="NCBI Taxonomy" id="2862362"/>
    <lineage>
        <taxon>Eukaryota</taxon>
        <taxon>Fungi</taxon>
        <taxon>Dikarya</taxon>
        <taxon>Basidiomycota</taxon>
        <taxon>Agaricomycotina</taxon>
        <taxon>Agaricomycetes</taxon>
        <taxon>Agaricomycetidae</taxon>
        <taxon>Agaricales</taxon>
        <taxon>Marasmiineae</taxon>
        <taxon>Mycenaceae</taxon>
        <taxon>Favolaschia</taxon>
    </lineage>
</organism>
<dbReference type="Proteomes" id="UP001362999">
    <property type="component" value="Unassembled WGS sequence"/>
</dbReference>
<dbReference type="CDD" id="cd00143">
    <property type="entry name" value="PP2Cc"/>
    <property type="match status" value="1"/>
</dbReference>
<dbReference type="Pfam" id="PF00481">
    <property type="entry name" value="PP2C"/>
    <property type="match status" value="1"/>
</dbReference>
<evidence type="ECO:0000259" key="1">
    <source>
        <dbReference type="PROSITE" id="PS51746"/>
    </source>
</evidence>
<keyword evidence="3" id="KW-1185">Reference proteome</keyword>